<accession>A0A377G6E3</accession>
<dbReference type="PANTHER" id="PTHR14226">
    <property type="entry name" value="NEUROPATHY TARGET ESTERASE/SWISS CHEESE D.MELANOGASTER"/>
    <property type="match status" value="1"/>
</dbReference>
<evidence type="ECO:0000256" key="3">
    <source>
        <dbReference type="ARBA" id="ARBA00023098"/>
    </source>
</evidence>
<feature type="short sequence motif" description="GXGXXG" evidence="4">
    <location>
        <begin position="10"/>
        <end position="15"/>
    </location>
</feature>
<dbReference type="EMBL" id="UGGT01000001">
    <property type="protein sequence ID" value="STO20387.1"/>
    <property type="molecule type" value="Genomic_DNA"/>
</dbReference>
<dbReference type="PROSITE" id="PS51635">
    <property type="entry name" value="PNPLA"/>
    <property type="match status" value="1"/>
</dbReference>
<dbReference type="SUPFAM" id="SSF52151">
    <property type="entry name" value="FabD/lysophospholipase-like"/>
    <property type="match status" value="1"/>
</dbReference>
<dbReference type="Proteomes" id="UP000254554">
    <property type="component" value="Unassembled WGS sequence"/>
</dbReference>
<evidence type="ECO:0000256" key="1">
    <source>
        <dbReference type="ARBA" id="ARBA00022801"/>
    </source>
</evidence>
<organism evidence="6 7">
    <name type="scientific">Fluoribacter dumoffii</name>
    <dbReference type="NCBI Taxonomy" id="463"/>
    <lineage>
        <taxon>Bacteria</taxon>
        <taxon>Pseudomonadati</taxon>
        <taxon>Pseudomonadota</taxon>
        <taxon>Gammaproteobacteria</taxon>
        <taxon>Legionellales</taxon>
        <taxon>Legionellaceae</taxon>
        <taxon>Fluoribacter</taxon>
    </lineage>
</organism>
<dbReference type="OrthoDB" id="9798773at2"/>
<dbReference type="Pfam" id="PF01734">
    <property type="entry name" value="Patatin"/>
    <property type="match status" value="1"/>
</dbReference>
<dbReference type="InterPro" id="IPR002641">
    <property type="entry name" value="PNPLA_dom"/>
</dbReference>
<dbReference type="InterPro" id="IPR050301">
    <property type="entry name" value="NTE"/>
</dbReference>
<dbReference type="GO" id="GO:0016787">
    <property type="term" value="F:hydrolase activity"/>
    <property type="evidence" value="ECO:0007669"/>
    <property type="project" value="UniProtKB-UniRule"/>
</dbReference>
<reference evidence="6 7" key="1">
    <citation type="submission" date="2018-06" db="EMBL/GenBank/DDBJ databases">
        <authorList>
            <consortium name="Pathogen Informatics"/>
            <person name="Doyle S."/>
        </authorList>
    </citation>
    <scope>NUCLEOTIDE SEQUENCE [LARGE SCALE GENOMIC DNA]</scope>
    <source>
        <strain evidence="6 7">NCTC11370</strain>
    </source>
</reference>
<feature type="active site" description="Nucleophile" evidence="4">
    <location>
        <position position="43"/>
    </location>
</feature>
<evidence type="ECO:0000259" key="5">
    <source>
        <dbReference type="PROSITE" id="PS51635"/>
    </source>
</evidence>
<dbReference type="AlphaFoldDB" id="A0A377G6E3"/>
<evidence type="ECO:0000256" key="4">
    <source>
        <dbReference type="PROSITE-ProRule" id="PRU01161"/>
    </source>
</evidence>
<feature type="active site" description="Proton acceptor" evidence="4">
    <location>
        <position position="203"/>
    </location>
</feature>
<evidence type="ECO:0000313" key="7">
    <source>
        <dbReference type="Proteomes" id="UP000254554"/>
    </source>
</evidence>
<keyword evidence="7" id="KW-1185">Reference proteome</keyword>
<keyword evidence="3 4" id="KW-0443">Lipid metabolism</keyword>
<name>A0A377G6E3_9GAMM</name>
<feature type="domain" description="PNPLA" evidence="5">
    <location>
        <begin position="6"/>
        <end position="216"/>
    </location>
</feature>
<dbReference type="Gene3D" id="3.40.1090.10">
    <property type="entry name" value="Cytosolic phospholipase A2 catalytic domain"/>
    <property type="match status" value="1"/>
</dbReference>
<comment type="caution">
    <text evidence="4">Lacks conserved residue(s) required for the propagation of feature annotation.</text>
</comment>
<dbReference type="PANTHER" id="PTHR14226:SF57">
    <property type="entry name" value="BLR7027 PROTEIN"/>
    <property type="match status" value="1"/>
</dbReference>
<gene>
    <name evidence="6" type="ORF">NCTC11370_00441</name>
</gene>
<proteinExistence type="predicted"/>
<dbReference type="InterPro" id="IPR016035">
    <property type="entry name" value="Acyl_Trfase/lysoPLipase"/>
</dbReference>
<evidence type="ECO:0000256" key="2">
    <source>
        <dbReference type="ARBA" id="ARBA00022963"/>
    </source>
</evidence>
<evidence type="ECO:0000313" key="6">
    <source>
        <dbReference type="EMBL" id="STO20387.1"/>
    </source>
</evidence>
<keyword evidence="2 4" id="KW-0442">Lipid degradation</keyword>
<keyword evidence="1 4" id="KW-0378">Hydrolase</keyword>
<protein>
    <submittedName>
        <fullName evidence="6">Patatin</fullName>
    </submittedName>
</protein>
<dbReference type="GO" id="GO:0016042">
    <property type="term" value="P:lipid catabolic process"/>
    <property type="evidence" value="ECO:0007669"/>
    <property type="project" value="UniProtKB-UniRule"/>
</dbReference>
<dbReference type="GeneID" id="93291343"/>
<sequence length="371" mass="41686">MTKIALYLAGGGARGAYQAGVLKAISTILATKEIPFDMLTGASVGSINAGVLAENALDFTAGANKLDELWRNITCDHIFKASNYALGMSAMRNMSNMLLKQRLLGHILDTSPLQKFINNIINFEVLEHSIKNKHLEMMEVISSCYETQQTISFYQHHAEDFEDWNDPLHSSQRVNLRMEYFLASTSLPLFFPPARIDGYHYGDGHVGLAAPLRGAIRCQMDKILIIGTRSLPDAKSLGKKIQENEIDFTRVLGNMVNGLFLDNLERDLELVNHMNSMAQMLPTEKKAHSPWRPIQTLHLRPSVDIASLAQSHYNNMPMLLRILLNFLGAKRHSGDLLSFLLFEKKFTCELIKLGYEDTMAAHDSILNFFEA</sequence>
<dbReference type="RefSeq" id="WP_010652598.1">
    <property type="nucleotide sequence ID" value="NZ_JAPHOO010000002.1"/>
</dbReference>
<feature type="short sequence motif" description="GXSXG" evidence="4">
    <location>
        <begin position="41"/>
        <end position="45"/>
    </location>
</feature>